<protein>
    <submittedName>
        <fullName evidence="1">Uncharacterized protein</fullName>
    </submittedName>
</protein>
<accession>A0AAJ8DZ51</accession>
<organism evidence="1">
    <name type="scientific">Aspergillus niger</name>
    <dbReference type="NCBI Taxonomy" id="5061"/>
    <lineage>
        <taxon>Eukaryota</taxon>
        <taxon>Fungi</taxon>
        <taxon>Dikarya</taxon>
        <taxon>Ascomycota</taxon>
        <taxon>Pezizomycotina</taxon>
        <taxon>Eurotiomycetes</taxon>
        <taxon>Eurotiomycetidae</taxon>
        <taxon>Eurotiales</taxon>
        <taxon>Aspergillaceae</taxon>
        <taxon>Aspergillus</taxon>
        <taxon>Aspergillus subgen. Circumdati</taxon>
    </lineage>
</organism>
<reference evidence="1" key="1">
    <citation type="submission" date="2025-02" db="EMBL/GenBank/DDBJ databases">
        <authorList>
            <consortium name="NCBI Genome Project"/>
        </authorList>
    </citation>
    <scope>NUCLEOTIDE SEQUENCE</scope>
</reference>
<dbReference type="AlphaFoldDB" id="A0AAJ8DZ51"/>
<gene>
    <name evidence="1" type="ORF">An09g06880</name>
</gene>
<name>A0AAJ8DZ51_ASPNG</name>
<dbReference type="KEGG" id="ang:An09g06880"/>
<evidence type="ECO:0000313" key="1">
    <source>
        <dbReference type="RefSeq" id="XP_059601488.1"/>
    </source>
</evidence>
<dbReference type="RefSeq" id="XP_059601488.1">
    <property type="nucleotide sequence ID" value="XM_059749918.1"/>
</dbReference>
<dbReference type="GeneID" id="84592093"/>
<sequence length="130" mass="14003">MSSTNEHFVQGADLVKSLPLVPTQSLAKSLPTLGYSLSYGWLKQAGIYPESCTHEAYIQPVDAATELITALAPCIYSKRLKYASLGKLVADCCQLGTGPIHGTHLDIIRTYTDPKARLSLVVIITTIAVV</sequence>
<dbReference type="VEuPathDB" id="FungiDB:An09g06880"/>
<proteinExistence type="predicted"/>
<reference evidence="1" key="2">
    <citation type="submission" date="2025-08" db="UniProtKB">
        <authorList>
            <consortium name="RefSeq"/>
        </authorList>
    </citation>
    <scope>IDENTIFICATION</scope>
</reference>